<protein>
    <recommendedName>
        <fullName evidence="9">Protein kinase domain-containing protein</fullName>
    </recommendedName>
</protein>
<evidence type="ECO:0000256" key="7">
    <source>
        <dbReference type="SAM" id="MobiDB-lite"/>
    </source>
</evidence>
<dbReference type="Pfam" id="PF07714">
    <property type="entry name" value="PK_Tyr_Ser-Thr"/>
    <property type="match status" value="2"/>
</dbReference>
<dbReference type="PROSITE" id="PS50011">
    <property type="entry name" value="PROTEIN_KINASE_DOM"/>
    <property type="match status" value="1"/>
</dbReference>
<keyword evidence="3 6" id="KW-0547">Nucleotide-binding</keyword>
<evidence type="ECO:0000256" key="3">
    <source>
        <dbReference type="ARBA" id="ARBA00022741"/>
    </source>
</evidence>
<dbReference type="SUPFAM" id="SSF56112">
    <property type="entry name" value="Protein kinase-like (PK-like)"/>
    <property type="match status" value="1"/>
</dbReference>
<feature type="region of interest" description="Disordered" evidence="7">
    <location>
        <begin position="197"/>
        <end position="222"/>
    </location>
</feature>
<feature type="transmembrane region" description="Helical" evidence="8">
    <location>
        <begin position="413"/>
        <end position="437"/>
    </location>
</feature>
<keyword evidence="1" id="KW-0723">Serine/threonine-protein kinase</keyword>
<organism evidence="10 11">
    <name type="scientific">Solanum verrucosum</name>
    <dbReference type="NCBI Taxonomy" id="315347"/>
    <lineage>
        <taxon>Eukaryota</taxon>
        <taxon>Viridiplantae</taxon>
        <taxon>Streptophyta</taxon>
        <taxon>Embryophyta</taxon>
        <taxon>Tracheophyta</taxon>
        <taxon>Spermatophyta</taxon>
        <taxon>Magnoliopsida</taxon>
        <taxon>eudicotyledons</taxon>
        <taxon>Gunneridae</taxon>
        <taxon>Pentapetalae</taxon>
        <taxon>asterids</taxon>
        <taxon>lamiids</taxon>
        <taxon>Solanales</taxon>
        <taxon>Solanaceae</taxon>
        <taxon>Solanoideae</taxon>
        <taxon>Solaneae</taxon>
        <taxon>Solanum</taxon>
    </lineage>
</organism>
<evidence type="ECO:0000256" key="4">
    <source>
        <dbReference type="ARBA" id="ARBA00022777"/>
    </source>
</evidence>
<dbReference type="PANTHER" id="PTHR47989:SF45">
    <property type="entry name" value="OS01G0709500 PROTEIN"/>
    <property type="match status" value="1"/>
</dbReference>
<dbReference type="Gene3D" id="1.10.510.10">
    <property type="entry name" value="Transferase(Phosphotransferase) domain 1"/>
    <property type="match status" value="2"/>
</dbReference>
<feature type="compositionally biased region" description="Low complexity" evidence="7">
    <location>
        <begin position="201"/>
        <end position="215"/>
    </location>
</feature>
<keyword evidence="11" id="KW-1185">Reference proteome</keyword>
<dbReference type="PANTHER" id="PTHR47989">
    <property type="entry name" value="OS01G0750732 PROTEIN"/>
    <property type="match status" value="1"/>
</dbReference>
<accession>A0AAF0QEQ2</accession>
<dbReference type="Pfam" id="PF23180">
    <property type="entry name" value="ALE2_N"/>
    <property type="match status" value="1"/>
</dbReference>
<keyword evidence="5 6" id="KW-0067">ATP-binding</keyword>
<evidence type="ECO:0000256" key="5">
    <source>
        <dbReference type="ARBA" id="ARBA00022840"/>
    </source>
</evidence>
<dbReference type="FunFam" id="3.30.200.20:FF:000146">
    <property type="entry name" value="receptor-like serine/threonine-protein kinase ALE2"/>
    <property type="match status" value="1"/>
</dbReference>
<feature type="binding site" evidence="6">
    <location>
        <position position="534"/>
    </location>
    <ligand>
        <name>ATP</name>
        <dbReference type="ChEBI" id="CHEBI:30616"/>
    </ligand>
</feature>
<dbReference type="PROSITE" id="PS00107">
    <property type="entry name" value="PROTEIN_KINASE_ATP"/>
    <property type="match status" value="1"/>
</dbReference>
<dbReference type="InterPro" id="IPR000719">
    <property type="entry name" value="Prot_kinase_dom"/>
</dbReference>
<keyword evidence="8" id="KW-1133">Transmembrane helix</keyword>
<keyword evidence="8" id="KW-0812">Transmembrane</keyword>
<name>A0AAF0QEQ2_SOLVR</name>
<evidence type="ECO:0000256" key="1">
    <source>
        <dbReference type="ARBA" id="ARBA00022527"/>
    </source>
</evidence>
<evidence type="ECO:0000313" key="10">
    <source>
        <dbReference type="EMBL" id="WMV22439.1"/>
    </source>
</evidence>
<dbReference type="InterPro" id="IPR057597">
    <property type="entry name" value="ALE2_N"/>
</dbReference>
<dbReference type="FunFam" id="1.10.510.10:FF:001424">
    <property type="entry name" value="Protein kinase superfamily protein"/>
    <property type="match status" value="1"/>
</dbReference>
<feature type="region of interest" description="Disordered" evidence="7">
    <location>
        <begin position="110"/>
        <end position="158"/>
    </location>
</feature>
<proteinExistence type="predicted"/>
<keyword evidence="4" id="KW-0418">Kinase</keyword>
<evidence type="ECO:0000313" key="11">
    <source>
        <dbReference type="Proteomes" id="UP001234989"/>
    </source>
</evidence>
<dbReference type="GO" id="GO:0004674">
    <property type="term" value="F:protein serine/threonine kinase activity"/>
    <property type="evidence" value="ECO:0007669"/>
    <property type="project" value="UniProtKB-KW"/>
</dbReference>
<reference evidence="10" key="1">
    <citation type="submission" date="2023-08" db="EMBL/GenBank/DDBJ databases">
        <title>A de novo genome assembly of Solanum verrucosum Schlechtendal, a Mexican diploid species geographically isolated from the other diploid A-genome species in potato relatives.</title>
        <authorList>
            <person name="Hosaka K."/>
        </authorList>
    </citation>
    <scope>NUCLEOTIDE SEQUENCE</scope>
    <source>
        <tissue evidence="10">Young leaves</tissue>
    </source>
</reference>
<evidence type="ECO:0000256" key="2">
    <source>
        <dbReference type="ARBA" id="ARBA00022679"/>
    </source>
</evidence>
<feature type="domain" description="Protein kinase" evidence="9">
    <location>
        <begin position="506"/>
        <end position="875"/>
    </location>
</feature>
<evidence type="ECO:0000259" key="9">
    <source>
        <dbReference type="PROSITE" id="PS50011"/>
    </source>
</evidence>
<feature type="compositionally biased region" description="Low complexity" evidence="7">
    <location>
        <begin position="130"/>
        <end position="141"/>
    </location>
</feature>
<dbReference type="CDD" id="cd14066">
    <property type="entry name" value="STKc_IRAK"/>
    <property type="match status" value="1"/>
</dbReference>
<dbReference type="PROSITE" id="PS00108">
    <property type="entry name" value="PROTEIN_KINASE_ST"/>
    <property type="match status" value="1"/>
</dbReference>
<dbReference type="EMBL" id="CP133614">
    <property type="protein sequence ID" value="WMV22439.1"/>
    <property type="molecule type" value="Genomic_DNA"/>
</dbReference>
<dbReference type="InterPro" id="IPR001245">
    <property type="entry name" value="Ser-Thr/Tyr_kinase_cat_dom"/>
</dbReference>
<dbReference type="Proteomes" id="UP001234989">
    <property type="component" value="Chromosome 3"/>
</dbReference>
<evidence type="ECO:0000256" key="6">
    <source>
        <dbReference type="PROSITE-ProRule" id="PRU10141"/>
    </source>
</evidence>
<dbReference type="GO" id="GO:0005524">
    <property type="term" value="F:ATP binding"/>
    <property type="evidence" value="ECO:0007669"/>
    <property type="project" value="UniProtKB-UniRule"/>
</dbReference>
<gene>
    <name evidence="10" type="ORF">MTR67_015824</name>
</gene>
<dbReference type="InterPro" id="IPR011009">
    <property type="entry name" value="Kinase-like_dom_sf"/>
</dbReference>
<sequence>MGLLQSFMLLRFLVILSIFSIQLSAGFNLHSLKTAASAFLKDGRINLSVQRNAGSRKSLRQEDLFPTPTSRWKRHDTIAAAPHLEAFHSSPHPYHHPTKATYQHKILEPSNYADAPSTSPHFRNSGGKQAHSSASAPSISSIRHHHRKNKHSDFTKPYDHLHPPISSWSGPSISPFTSPVPSSISWAPVSSPIIQPSHTGIPMSTPTISPTSSSIKGKQLRPPPLPVMTLPPPPPNHDCSSLTCTEPLTYTPPGSPCGCVWPIQVAMRLNVTLYTFFPLVSELAKVIAAGVSLNMSQVRIMGANAADQQLEKTIVHINLVPTDGKFDAATAFTIYQKFWKRALFIKTMDFGAYEMVYVRYPGLPPSPPSHHSSSATIDDLPAYPGNENDGMTIKPLGVDVSSRMRKKGIARNMIIVIVISSITAFVVCMGFICLLLFKCGCYAQSPEQPPHILISSQGKASGGTGSMILASKPSSKSMSFSSSILAYTGTAKIFCTNDIERATNNFDISRVLGEGGFGLVYCGTLDDGRKVAVKVLKRDDRQGGREFLAEVEMLSRLHHRNLVKLIGICTEENCRCLVYELVPNGSVESHLHGIDKEASPLDWYARMKIALGAARGLAYLHEDSSPRVIHRDFKSSNILLEHDFTPKVSDFGLARSALEEGNKHISTHVMGTFGYALCTLSLREIFCLAILQLVLTGDNANMQKHSQNLNLTRSASMILLEWIRVPHWLGNGLVVCLYGFRQSFLHELTFGVELSLCAISLHIIRVSYLAPEYAMTGHLLVKSDVYSYGVVLLELLSGRKPVDLSQPPGQENLVAWARPLLTTKEGLEIIIDKAIESDIPIDSISKVAAIASMCVQPEVSHRPFMGEVVQALKLVCDEFDDTREPMSRSCSHEDLSMTDTSLVHKSIPGFDSPLNVQMALSATELKSASARYGTLESESFRRQFNSAPLKMGRKRNFWQRLRVLSSGSMSEHSFSSKT</sequence>
<dbReference type="InterPro" id="IPR008271">
    <property type="entry name" value="Ser/Thr_kinase_AS"/>
</dbReference>
<keyword evidence="2" id="KW-0808">Transferase</keyword>
<dbReference type="AlphaFoldDB" id="A0AAF0QEQ2"/>
<feature type="transmembrane region" description="Helical" evidence="8">
    <location>
        <begin position="6"/>
        <end position="27"/>
    </location>
</feature>
<dbReference type="Gene3D" id="3.30.200.20">
    <property type="entry name" value="Phosphorylase Kinase, domain 1"/>
    <property type="match status" value="1"/>
</dbReference>
<keyword evidence="8" id="KW-0472">Membrane</keyword>
<evidence type="ECO:0000256" key="8">
    <source>
        <dbReference type="SAM" id="Phobius"/>
    </source>
</evidence>
<dbReference type="InterPro" id="IPR017441">
    <property type="entry name" value="Protein_kinase_ATP_BS"/>
</dbReference>